<proteinExistence type="predicted"/>
<evidence type="ECO:0000313" key="1">
    <source>
        <dbReference type="EMBL" id="AVR44754.1"/>
    </source>
</evidence>
<sequence length="192" mass="22770">MERELRWIGGSAAGAIWLYRIIRQRRLDDDYSLADYGLRQSNNPYVSFGSSYHGERNIQGYFLHQKERARRRVLKLEEDKAFGERVQDRKKKRRSAAIAELRKLSFEEGGSVRAKYLEEYKSATNQQRLALIAVDEKYPPEYYPPEWIHLIGDQIQDLPVDLVKKLYDKLSTKTKGEWRRFSQKLQKIEEVQ</sequence>
<gene>
    <name evidence="1" type="ORF">C7S20_05450</name>
</gene>
<dbReference type="AlphaFoldDB" id="A0A2R3Z3B6"/>
<organism evidence="1 2">
    <name type="scientific">Christiangramia fulva</name>
    <dbReference type="NCBI Taxonomy" id="2126553"/>
    <lineage>
        <taxon>Bacteria</taxon>
        <taxon>Pseudomonadati</taxon>
        <taxon>Bacteroidota</taxon>
        <taxon>Flavobacteriia</taxon>
        <taxon>Flavobacteriales</taxon>
        <taxon>Flavobacteriaceae</taxon>
        <taxon>Christiangramia</taxon>
    </lineage>
</organism>
<dbReference type="EMBL" id="CP028136">
    <property type="protein sequence ID" value="AVR44754.1"/>
    <property type="molecule type" value="Genomic_DNA"/>
</dbReference>
<evidence type="ECO:0000313" key="2">
    <source>
        <dbReference type="Proteomes" id="UP000241507"/>
    </source>
</evidence>
<protein>
    <submittedName>
        <fullName evidence="1">Uncharacterized protein</fullName>
    </submittedName>
</protein>
<reference evidence="2" key="1">
    <citation type="submission" date="2018-03" db="EMBL/GenBank/DDBJ databases">
        <title>Gramella fulva sp. nov., isolated from a dry surface of tidal flat.</title>
        <authorList>
            <person name="Hwang S.H."/>
            <person name="Hwang W.M."/>
            <person name="Kang K."/>
            <person name="Ahn T.-Y."/>
        </authorList>
    </citation>
    <scope>NUCLEOTIDE SEQUENCE [LARGE SCALE GENOMIC DNA]</scope>
    <source>
        <strain evidence="2">SH35</strain>
    </source>
</reference>
<keyword evidence="2" id="KW-1185">Reference proteome</keyword>
<dbReference type="Proteomes" id="UP000241507">
    <property type="component" value="Chromosome"/>
</dbReference>
<dbReference type="RefSeq" id="WP_107011532.1">
    <property type="nucleotide sequence ID" value="NZ_CP028136.1"/>
</dbReference>
<name>A0A2R3Z3B6_9FLAO</name>
<accession>A0A2R3Z3B6</accession>
<dbReference type="KEGG" id="grs:C7S20_05450"/>